<dbReference type="Proteomes" id="UP000255467">
    <property type="component" value="Unassembled WGS sequence"/>
</dbReference>
<gene>
    <name evidence="1" type="ORF">NCTC1934_06138</name>
</gene>
<evidence type="ECO:0000313" key="1">
    <source>
        <dbReference type="EMBL" id="SUD48801.1"/>
    </source>
</evidence>
<reference evidence="1 2" key="1">
    <citation type="submission" date="2018-06" db="EMBL/GenBank/DDBJ databases">
        <authorList>
            <consortium name="Pathogen Informatics"/>
            <person name="Doyle S."/>
        </authorList>
    </citation>
    <scope>NUCLEOTIDE SEQUENCE [LARGE SCALE GENOMIC DNA]</scope>
    <source>
        <strain evidence="1 2">NCTC1934</strain>
    </source>
</reference>
<evidence type="ECO:0000313" key="2">
    <source>
        <dbReference type="Proteomes" id="UP000255467"/>
    </source>
</evidence>
<dbReference type="AlphaFoldDB" id="A0A379JKP9"/>
<proteinExistence type="predicted"/>
<organism evidence="1 2">
    <name type="scientific">Nocardia otitidiscaviarum</name>
    <dbReference type="NCBI Taxonomy" id="1823"/>
    <lineage>
        <taxon>Bacteria</taxon>
        <taxon>Bacillati</taxon>
        <taxon>Actinomycetota</taxon>
        <taxon>Actinomycetes</taxon>
        <taxon>Mycobacteriales</taxon>
        <taxon>Nocardiaceae</taxon>
        <taxon>Nocardia</taxon>
    </lineage>
</organism>
<accession>A0A379JKP9</accession>
<sequence>MLQMSDMARHTDEEIRVSGSASDFLAEVLIKMVQGLFTGSAGGQ</sequence>
<protein>
    <submittedName>
        <fullName evidence="1">Uncharacterized protein</fullName>
    </submittedName>
</protein>
<keyword evidence="2" id="KW-1185">Reference proteome</keyword>
<name>A0A379JKP9_9NOCA</name>
<dbReference type="EMBL" id="UGRY01000005">
    <property type="protein sequence ID" value="SUD48801.1"/>
    <property type="molecule type" value="Genomic_DNA"/>
</dbReference>